<keyword evidence="3" id="KW-1003">Cell membrane</keyword>
<evidence type="ECO:0000256" key="3">
    <source>
        <dbReference type="ARBA" id="ARBA00022475"/>
    </source>
</evidence>
<evidence type="ECO:0000256" key="1">
    <source>
        <dbReference type="ARBA" id="ARBA00004651"/>
    </source>
</evidence>
<feature type="transmembrane region" description="Helical" evidence="7">
    <location>
        <begin position="259"/>
        <end position="280"/>
    </location>
</feature>
<proteinExistence type="inferred from homology"/>
<dbReference type="CDD" id="cd06261">
    <property type="entry name" value="TM_PBP2"/>
    <property type="match status" value="1"/>
</dbReference>
<dbReference type="EMBL" id="JAGTUK010000002">
    <property type="protein sequence ID" value="MBS0024093.1"/>
    <property type="molecule type" value="Genomic_DNA"/>
</dbReference>
<feature type="transmembrane region" description="Helical" evidence="7">
    <location>
        <begin position="159"/>
        <end position="180"/>
    </location>
</feature>
<feature type="transmembrane region" description="Helical" evidence="7">
    <location>
        <begin position="30"/>
        <end position="52"/>
    </location>
</feature>
<comment type="caution">
    <text evidence="9">The sequence shown here is derived from an EMBL/GenBank/DDBJ whole genome shotgun (WGS) entry which is preliminary data.</text>
</comment>
<dbReference type="Proteomes" id="UP000678243">
    <property type="component" value="Unassembled WGS sequence"/>
</dbReference>
<evidence type="ECO:0000259" key="8">
    <source>
        <dbReference type="PROSITE" id="PS50928"/>
    </source>
</evidence>
<feature type="transmembrane region" description="Helical" evidence="7">
    <location>
        <begin position="90"/>
        <end position="114"/>
    </location>
</feature>
<feature type="transmembrane region" description="Helical" evidence="7">
    <location>
        <begin position="126"/>
        <end position="147"/>
    </location>
</feature>
<evidence type="ECO:0000313" key="9">
    <source>
        <dbReference type="EMBL" id="MBS0024093.1"/>
    </source>
</evidence>
<gene>
    <name evidence="9" type="ORF">KE274_08200</name>
</gene>
<dbReference type="PANTHER" id="PTHR43744">
    <property type="entry name" value="ABC TRANSPORTER PERMEASE PROTEIN MG189-RELATED-RELATED"/>
    <property type="match status" value="1"/>
</dbReference>
<dbReference type="RefSeq" id="WP_211542658.1">
    <property type="nucleotide sequence ID" value="NZ_CBDREF010000001.1"/>
</dbReference>
<keyword evidence="4 7" id="KW-0812">Transmembrane</keyword>
<sequence length="295" mass="31887">MADTATLVLAEPAAPHSPAPRVRGRRRSQWPLHVILSVCAAVMVFPFVWQLLTAFKTVSESRAVPPVFLPAELDFGAFERFFATVPFGSMLGVSALALILRVAGQLVVCTLAAYGFARFRFPGRDALFVLFLVMLMAPSQLFLIAQFDLMKTLGLLNTVPAIAIPGVFSAFGTFLLRQAFLALPADYEEAARLDGANAFQIFWRIMLPMVGPTVAALAVLTSLYSWNDLLWPLIVTSSPDTMTLPVGLANLQGQYGTDYPTLMAGSLVASLPLVVIFIALQRQFFAGIASSGLKG</sequence>
<keyword evidence="5 7" id="KW-1133">Transmembrane helix</keyword>
<dbReference type="Pfam" id="PF00528">
    <property type="entry name" value="BPD_transp_1"/>
    <property type="match status" value="1"/>
</dbReference>
<feature type="transmembrane region" description="Helical" evidence="7">
    <location>
        <begin position="201"/>
        <end position="224"/>
    </location>
</feature>
<keyword evidence="2 7" id="KW-0813">Transport</keyword>
<evidence type="ECO:0000256" key="2">
    <source>
        <dbReference type="ARBA" id="ARBA00022448"/>
    </source>
</evidence>
<feature type="domain" description="ABC transmembrane type-1" evidence="8">
    <location>
        <begin position="91"/>
        <end position="280"/>
    </location>
</feature>
<name>A0ABS5IM99_9MICO</name>
<comment type="similarity">
    <text evidence="7">Belongs to the binding-protein-dependent transport system permease family.</text>
</comment>
<dbReference type="InterPro" id="IPR000515">
    <property type="entry name" value="MetI-like"/>
</dbReference>
<dbReference type="InterPro" id="IPR035906">
    <property type="entry name" value="MetI-like_sf"/>
</dbReference>
<evidence type="ECO:0000256" key="4">
    <source>
        <dbReference type="ARBA" id="ARBA00022692"/>
    </source>
</evidence>
<keyword evidence="10" id="KW-1185">Reference proteome</keyword>
<dbReference type="Gene3D" id="1.10.3720.10">
    <property type="entry name" value="MetI-like"/>
    <property type="match status" value="1"/>
</dbReference>
<dbReference type="PROSITE" id="PS50928">
    <property type="entry name" value="ABC_TM1"/>
    <property type="match status" value="1"/>
</dbReference>
<evidence type="ECO:0000256" key="6">
    <source>
        <dbReference type="ARBA" id="ARBA00023136"/>
    </source>
</evidence>
<organism evidence="9 10">
    <name type="scientific">Microbacterium paraoxydans</name>
    <dbReference type="NCBI Taxonomy" id="199592"/>
    <lineage>
        <taxon>Bacteria</taxon>
        <taxon>Bacillati</taxon>
        <taxon>Actinomycetota</taxon>
        <taxon>Actinomycetes</taxon>
        <taxon>Micrococcales</taxon>
        <taxon>Microbacteriaceae</taxon>
        <taxon>Microbacterium</taxon>
    </lineage>
</organism>
<reference evidence="9 10" key="1">
    <citation type="submission" date="2021-04" db="EMBL/GenBank/DDBJ databases">
        <title>Whole genome analysis of root endophytic bacterium Microbacterium paraoxydans ku-mp colonizing RP-bio226 rice variety.</title>
        <authorList>
            <person name="Ulaganathan K."/>
            <person name="Latha B."/>
        </authorList>
    </citation>
    <scope>NUCLEOTIDE SEQUENCE [LARGE SCALE GENOMIC DNA]</scope>
    <source>
        <strain evidence="10">ku-mp</strain>
    </source>
</reference>
<accession>A0ABS5IM99</accession>
<evidence type="ECO:0000256" key="5">
    <source>
        <dbReference type="ARBA" id="ARBA00022989"/>
    </source>
</evidence>
<evidence type="ECO:0000313" key="10">
    <source>
        <dbReference type="Proteomes" id="UP000678243"/>
    </source>
</evidence>
<dbReference type="PANTHER" id="PTHR43744:SF12">
    <property type="entry name" value="ABC TRANSPORTER PERMEASE PROTEIN MG189-RELATED"/>
    <property type="match status" value="1"/>
</dbReference>
<keyword evidence="6 7" id="KW-0472">Membrane</keyword>
<dbReference type="SUPFAM" id="SSF161098">
    <property type="entry name" value="MetI-like"/>
    <property type="match status" value="1"/>
</dbReference>
<protein>
    <submittedName>
        <fullName evidence="9">Carbohydrate ABC transporter permease</fullName>
    </submittedName>
</protein>
<evidence type="ECO:0000256" key="7">
    <source>
        <dbReference type="RuleBase" id="RU363032"/>
    </source>
</evidence>
<comment type="subcellular location">
    <subcellularLocation>
        <location evidence="1 7">Cell membrane</location>
        <topology evidence="1 7">Multi-pass membrane protein</topology>
    </subcellularLocation>
</comment>